<evidence type="ECO:0000313" key="3">
    <source>
        <dbReference type="EMBL" id="GAH68490.1"/>
    </source>
</evidence>
<feature type="non-terminal residue" evidence="3">
    <location>
        <position position="1"/>
    </location>
</feature>
<comment type="caution">
    <text evidence="3">The sequence shown here is derived from an EMBL/GenBank/DDBJ whole genome shotgun (WGS) entry which is preliminary data.</text>
</comment>
<dbReference type="EMBL" id="BARU01026929">
    <property type="protein sequence ID" value="GAH68490.1"/>
    <property type="molecule type" value="Genomic_DNA"/>
</dbReference>
<accession>X1IGZ0</accession>
<dbReference type="Pfam" id="PF00534">
    <property type="entry name" value="Glycos_transf_1"/>
    <property type="match status" value="1"/>
</dbReference>
<dbReference type="PANTHER" id="PTHR46401:SF2">
    <property type="entry name" value="GLYCOSYLTRANSFERASE WBBK-RELATED"/>
    <property type="match status" value="1"/>
</dbReference>
<dbReference type="PANTHER" id="PTHR46401">
    <property type="entry name" value="GLYCOSYLTRANSFERASE WBBK-RELATED"/>
    <property type="match status" value="1"/>
</dbReference>
<organism evidence="3">
    <name type="scientific">marine sediment metagenome</name>
    <dbReference type="NCBI Taxonomy" id="412755"/>
    <lineage>
        <taxon>unclassified sequences</taxon>
        <taxon>metagenomes</taxon>
        <taxon>ecological metagenomes</taxon>
    </lineage>
</organism>
<dbReference type="AlphaFoldDB" id="X1IGZ0"/>
<dbReference type="Gene3D" id="3.40.50.2000">
    <property type="entry name" value="Glycogen Phosphorylase B"/>
    <property type="match status" value="1"/>
</dbReference>
<name>X1IGZ0_9ZZZZ</name>
<sequence>DVLGSPPPIKHPCIVSLSQDQGRLITLRWGFITRTVYDGIDLNLYKPDPSIQRSDRYLFVGRYSTQKCALEATFLSKKCNVPVDLYGDIEIIASREYLERVKSQCDGEQIVFHEGVPREEVVKLYQNHRALIHLVNYNEAFGLIPVEAMACGMPVIVNRRGALPETVVDGKSGFVVNSLEEAEAIIREDKVSSIKPEDCVEQAAKFSIEASAQGYLKLFDEMINQNIYW</sequence>
<gene>
    <name evidence="3" type="ORF">S03H2_43206</name>
</gene>
<evidence type="ECO:0000256" key="1">
    <source>
        <dbReference type="ARBA" id="ARBA00022679"/>
    </source>
</evidence>
<dbReference type="SUPFAM" id="SSF53756">
    <property type="entry name" value="UDP-Glycosyltransferase/glycogen phosphorylase"/>
    <property type="match status" value="1"/>
</dbReference>
<feature type="domain" description="Glycosyl transferase family 1" evidence="2">
    <location>
        <begin position="58"/>
        <end position="187"/>
    </location>
</feature>
<evidence type="ECO:0000259" key="2">
    <source>
        <dbReference type="Pfam" id="PF00534"/>
    </source>
</evidence>
<dbReference type="InterPro" id="IPR001296">
    <property type="entry name" value="Glyco_trans_1"/>
</dbReference>
<protein>
    <recommendedName>
        <fullName evidence="2">Glycosyl transferase family 1 domain-containing protein</fullName>
    </recommendedName>
</protein>
<reference evidence="3" key="1">
    <citation type="journal article" date="2014" name="Front. Microbiol.">
        <title>High frequency of phylogenetically diverse reductive dehalogenase-homologous genes in deep subseafloor sedimentary metagenomes.</title>
        <authorList>
            <person name="Kawai M."/>
            <person name="Futagami T."/>
            <person name="Toyoda A."/>
            <person name="Takaki Y."/>
            <person name="Nishi S."/>
            <person name="Hori S."/>
            <person name="Arai W."/>
            <person name="Tsubouchi T."/>
            <person name="Morono Y."/>
            <person name="Uchiyama I."/>
            <person name="Ito T."/>
            <person name="Fujiyama A."/>
            <person name="Inagaki F."/>
            <person name="Takami H."/>
        </authorList>
    </citation>
    <scope>NUCLEOTIDE SEQUENCE</scope>
    <source>
        <strain evidence="3">Expedition CK06-06</strain>
    </source>
</reference>
<keyword evidence="1" id="KW-0808">Transferase</keyword>
<dbReference type="GO" id="GO:0016757">
    <property type="term" value="F:glycosyltransferase activity"/>
    <property type="evidence" value="ECO:0007669"/>
    <property type="project" value="InterPro"/>
</dbReference>
<proteinExistence type="predicted"/>